<dbReference type="Proteomes" id="UP001215598">
    <property type="component" value="Unassembled WGS sequence"/>
</dbReference>
<evidence type="ECO:0000313" key="12">
    <source>
        <dbReference type="EMBL" id="KAJ7747834.1"/>
    </source>
</evidence>
<dbReference type="InterPro" id="IPR003439">
    <property type="entry name" value="ABC_transporter-like_ATP-bd"/>
</dbReference>
<feature type="domain" description="ABC transmembrane type-1" evidence="11">
    <location>
        <begin position="856"/>
        <end position="1130"/>
    </location>
</feature>
<dbReference type="FunFam" id="3.40.50.300:FF:000997">
    <property type="entry name" value="Multidrug resistance-associated protein 1"/>
    <property type="match status" value="1"/>
</dbReference>
<evidence type="ECO:0000256" key="5">
    <source>
        <dbReference type="ARBA" id="ARBA00022840"/>
    </source>
</evidence>
<gene>
    <name evidence="12" type="ORF">B0H16DRAFT_1850386</name>
</gene>
<dbReference type="InterPro" id="IPR050173">
    <property type="entry name" value="ABC_transporter_C-like"/>
</dbReference>
<dbReference type="PROSITE" id="PS50893">
    <property type="entry name" value="ABC_TRANSPORTER_2"/>
    <property type="match status" value="2"/>
</dbReference>
<accession>A0AAD7IPN4</accession>
<dbReference type="PROSITE" id="PS00211">
    <property type="entry name" value="ABC_TRANSPORTER_1"/>
    <property type="match status" value="2"/>
</dbReference>
<keyword evidence="3 9" id="KW-0812">Transmembrane</keyword>
<feature type="transmembrane region" description="Helical" evidence="9">
    <location>
        <begin position="284"/>
        <end position="303"/>
    </location>
</feature>
<dbReference type="Gene3D" id="1.20.1560.10">
    <property type="entry name" value="ABC transporter type 1, transmembrane domain"/>
    <property type="match status" value="2"/>
</dbReference>
<feature type="transmembrane region" description="Helical" evidence="9">
    <location>
        <begin position="854"/>
        <end position="873"/>
    </location>
</feature>
<comment type="subcellular location">
    <subcellularLocation>
        <location evidence="1">Membrane</location>
        <topology evidence="1">Multi-pass membrane protein</topology>
    </subcellularLocation>
</comment>
<feature type="transmembrane region" description="Helical" evidence="9">
    <location>
        <begin position="1071"/>
        <end position="1095"/>
    </location>
</feature>
<organism evidence="12 13">
    <name type="scientific">Mycena metata</name>
    <dbReference type="NCBI Taxonomy" id="1033252"/>
    <lineage>
        <taxon>Eukaryota</taxon>
        <taxon>Fungi</taxon>
        <taxon>Dikarya</taxon>
        <taxon>Basidiomycota</taxon>
        <taxon>Agaricomycotina</taxon>
        <taxon>Agaricomycetes</taxon>
        <taxon>Agaricomycetidae</taxon>
        <taxon>Agaricales</taxon>
        <taxon>Marasmiineae</taxon>
        <taxon>Mycenaceae</taxon>
        <taxon>Mycena</taxon>
    </lineage>
</organism>
<feature type="transmembrane region" description="Helical" evidence="9">
    <location>
        <begin position="885"/>
        <end position="907"/>
    </location>
</feature>
<dbReference type="CDD" id="cd03244">
    <property type="entry name" value="ABCC_MRP_domain2"/>
    <property type="match status" value="1"/>
</dbReference>
<evidence type="ECO:0000256" key="9">
    <source>
        <dbReference type="SAM" id="Phobius"/>
    </source>
</evidence>
<evidence type="ECO:0000256" key="7">
    <source>
        <dbReference type="ARBA" id="ARBA00023136"/>
    </source>
</evidence>
<feature type="transmembrane region" description="Helical" evidence="9">
    <location>
        <begin position="988"/>
        <end position="1004"/>
    </location>
</feature>
<feature type="transmembrane region" description="Helical" evidence="9">
    <location>
        <begin position="1025"/>
        <end position="1043"/>
    </location>
</feature>
<dbReference type="GO" id="GO:0016020">
    <property type="term" value="C:membrane"/>
    <property type="evidence" value="ECO:0007669"/>
    <property type="project" value="UniProtKB-SubCell"/>
</dbReference>
<feature type="domain" description="ABC transporter" evidence="10">
    <location>
        <begin position="568"/>
        <end position="799"/>
    </location>
</feature>
<feature type="transmembrane region" description="Helical" evidence="9">
    <location>
        <begin position="170"/>
        <end position="192"/>
    </location>
</feature>
<keyword evidence="13" id="KW-1185">Reference proteome</keyword>
<evidence type="ECO:0000259" key="10">
    <source>
        <dbReference type="PROSITE" id="PS50893"/>
    </source>
</evidence>
<feature type="domain" description="ABC transporter" evidence="10">
    <location>
        <begin position="1165"/>
        <end position="1402"/>
    </location>
</feature>
<dbReference type="InterPro" id="IPR044746">
    <property type="entry name" value="ABCC_6TM_D1"/>
</dbReference>
<feature type="transmembrane region" description="Helical" evidence="9">
    <location>
        <begin position="73"/>
        <end position="97"/>
    </location>
</feature>
<dbReference type="GO" id="GO:0016887">
    <property type="term" value="F:ATP hydrolysis activity"/>
    <property type="evidence" value="ECO:0007669"/>
    <property type="project" value="InterPro"/>
</dbReference>
<dbReference type="InterPro" id="IPR017871">
    <property type="entry name" value="ABC_transporter-like_CS"/>
</dbReference>
<evidence type="ECO:0000256" key="6">
    <source>
        <dbReference type="ARBA" id="ARBA00022989"/>
    </source>
</evidence>
<feature type="transmembrane region" description="Helical" evidence="9">
    <location>
        <begin position="362"/>
        <end position="379"/>
    </location>
</feature>
<dbReference type="PROSITE" id="PS50929">
    <property type="entry name" value="ABC_TM1F"/>
    <property type="match status" value="2"/>
</dbReference>
<dbReference type="SMART" id="SM00382">
    <property type="entry name" value="AAA"/>
    <property type="match status" value="2"/>
</dbReference>
<keyword evidence="4" id="KW-0547">Nucleotide-binding</keyword>
<evidence type="ECO:0000256" key="2">
    <source>
        <dbReference type="ARBA" id="ARBA00022448"/>
    </source>
</evidence>
<proteinExistence type="predicted"/>
<name>A0AAD7IPN4_9AGAR</name>
<feature type="transmembrane region" description="Helical" evidence="9">
    <location>
        <begin position="1102"/>
        <end position="1126"/>
    </location>
</feature>
<dbReference type="Pfam" id="PF00664">
    <property type="entry name" value="ABC_membrane"/>
    <property type="match status" value="2"/>
</dbReference>
<feature type="domain" description="ABC transmembrane type-1" evidence="11">
    <location>
        <begin position="244"/>
        <end position="519"/>
    </location>
</feature>
<dbReference type="PANTHER" id="PTHR24223">
    <property type="entry name" value="ATP-BINDING CASSETTE SUB-FAMILY C"/>
    <property type="match status" value="1"/>
</dbReference>
<keyword evidence="12" id="KW-0378">Hydrolase</keyword>
<reference evidence="12" key="1">
    <citation type="submission" date="2023-03" db="EMBL/GenBank/DDBJ databases">
        <title>Massive genome expansion in bonnet fungi (Mycena s.s.) driven by repeated elements and novel gene families across ecological guilds.</title>
        <authorList>
            <consortium name="Lawrence Berkeley National Laboratory"/>
            <person name="Harder C.B."/>
            <person name="Miyauchi S."/>
            <person name="Viragh M."/>
            <person name="Kuo A."/>
            <person name="Thoen E."/>
            <person name="Andreopoulos B."/>
            <person name="Lu D."/>
            <person name="Skrede I."/>
            <person name="Drula E."/>
            <person name="Henrissat B."/>
            <person name="Morin E."/>
            <person name="Kohler A."/>
            <person name="Barry K."/>
            <person name="LaButti K."/>
            <person name="Morin E."/>
            <person name="Salamov A."/>
            <person name="Lipzen A."/>
            <person name="Mereny Z."/>
            <person name="Hegedus B."/>
            <person name="Baldrian P."/>
            <person name="Stursova M."/>
            <person name="Weitz H."/>
            <person name="Taylor A."/>
            <person name="Grigoriev I.V."/>
            <person name="Nagy L.G."/>
            <person name="Martin F."/>
            <person name="Kauserud H."/>
        </authorList>
    </citation>
    <scope>NUCLEOTIDE SEQUENCE</scope>
    <source>
        <strain evidence="12">CBHHK182m</strain>
    </source>
</reference>
<evidence type="ECO:0000256" key="3">
    <source>
        <dbReference type="ARBA" id="ARBA00022692"/>
    </source>
</evidence>
<evidence type="ECO:0000256" key="4">
    <source>
        <dbReference type="ARBA" id="ARBA00022741"/>
    </source>
</evidence>
<feature type="transmembrane region" description="Helical" evidence="9">
    <location>
        <begin position="461"/>
        <end position="490"/>
    </location>
</feature>
<dbReference type="CDD" id="cd18579">
    <property type="entry name" value="ABC_6TM_ABCC_D1"/>
    <property type="match status" value="1"/>
</dbReference>
<keyword evidence="2" id="KW-0813">Transport</keyword>
<dbReference type="SUPFAM" id="SSF52540">
    <property type="entry name" value="P-loop containing nucleoside triphosphate hydrolases"/>
    <property type="match status" value="2"/>
</dbReference>
<dbReference type="InterPro" id="IPR036640">
    <property type="entry name" value="ABC1_TM_sf"/>
</dbReference>
<dbReference type="FunFam" id="3.40.50.300:FF:000838">
    <property type="entry name" value="ABC multidrug transporter (Eurofung)"/>
    <property type="match status" value="1"/>
</dbReference>
<dbReference type="PANTHER" id="PTHR24223:SF399">
    <property type="entry name" value="ABC TRANSPORTER ATNG"/>
    <property type="match status" value="1"/>
</dbReference>
<dbReference type="InterPro" id="IPR011527">
    <property type="entry name" value="ABC1_TM_dom"/>
</dbReference>
<evidence type="ECO:0000256" key="1">
    <source>
        <dbReference type="ARBA" id="ARBA00004141"/>
    </source>
</evidence>
<comment type="caution">
    <text evidence="12">The sequence shown here is derived from an EMBL/GenBank/DDBJ whole genome shotgun (WGS) entry which is preliminary data.</text>
</comment>
<dbReference type="InterPro" id="IPR027417">
    <property type="entry name" value="P-loop_NTPase"/>
</dbReference>
<evidence type="ECO:0000259" key="11">
    <source>
        <dbReference type="PROSITE" id="PS50929"/>
    </source>
</evidence>
<feature type="transmembrane region" description="Helical" evidence="9">
    <location>
        <begin position="42"/>
        <end position="61"/>
    </location>
</feature>
<dbReference type="InterPro" id="IPR044726">
    <property type="entry name" value="ABCC_6TM_D2"/>
</dbReference>
<keyword evidence="5" id="KW-0067">ATP-binding</keyword>
<feature type="transmembrane region" description="Helical" evidence="9">
    <location>
        <begin position="131"/>
        <end position="150"/>
    </location>
</feature>
<dbReference type="EMBL" id="JARKIB010000075">
    <property type="protein sequence ID" value="KAJ7747834.1"/>
    <property type="molecule type" value="Genomic_DNA"/>
</dbReference>
<dbReference type="InterPro" id="IPR003593">
    <property type="entry name" value="AAA+_ATPase"/>
</dbReference>
<protein>
    <submittedName>
        <fullName evidence="12">P-loop containing nucleoside triphosphate hydrolase protein</fullName>
    </submittedName>
</protein>
<feature type="transmembrane region" description="Helical" evidence="9">
    <location>
        <begin position="252"/>
        <end position="272"/>
    </location>
</feature>
<feature type="transmembrane region" description="Helical" evidence="9">
    <location>
        <begin position="103"/>
        <end position="124"/>
    </location>
</feature>
<dbReference type="CDD" id="cd18580">
    <property type="entry name" value="ABC_6TM_ABCC_D2"/>
    <property type="match status" value="1"/>
</dbReference>
<feature type="transmembrane region" description="Helical" evidence="9">
    <location>
        <begin position="961"/>
        <end position="982"/>
    </location>
</feature>
<sequence length="1436" mass="156322">MNQVAWLRGDSLPLSHSVSAAGESNRTTTTSLQTPELLPQSTLVTCGFLIAFGALFSRIVTNRQLPRRLFHQLDILVALKALFSAIYFASTVAILIYALKDGVAQSLLTSAELVTAIAFAWAAISEHYHSIAPSTLTSLSAVLGATFYVYEFLGLRNIQASREHLRARASAAASLLALPFFPHILPLLFTGARRRITLPELRDIPLYLRSDPATEKLLSALAVEDIKGERYLVKSSFCAFRARVLSPVFPRLLMLVGTFAQVSLVEAMVSYVDDKSVPKERGTLIVAGFIVVYVSLAITNSVYAEKVNAFIVLYRSALSGVLYAKTLRLSSMAARELGQGAATTYMSVDVEKITSGFQLLQEFWAAILTIIVACAMLWIKAGYVMFAPLLYIVTLILSTSIISRFVNVAQRTWLKALDARIKLLTSVLNQLLPIKLGVYEVPLSAKLSALRGLETQALGKYLQLVGAAATVSNIGGAASFLVTLVAYVFMLSRGWGDLPPLNASQIFTYVTLPQLFAASASLERIQKFLQLPEKAEQVPVSAAYAEDNVGDAPAATVDSVSMSIDAEVVLEGCTFKWDADKTEAVTAPPVLKDITLLLMPRKLHMVVGSVASGKSSLLMSILGETTLVAGTVKVDAHRIALASQTAFIYPGTLRANILMDSEYDEEFYDQVLHACALRQDIELLPRRDMTKLGDKGSTLSGGQRQRLAIARAIYARADLVLLDDVFSALDGETEAHVFGSLFGPEGMLKGKTTVLVTHGVHHLPSADKVIIMDAGTITHFGSFEEVRDVGATFALASPGDDAGGHSQGVSKKSATAVDITDEEEDEELNWSIDQASKSSASIFYAKCTGFLRTAGFLTLLVTWSSVSLVSTAYLSMLASSSGRHLALWVGVYGIIVAAQLSLMGMTLQYYAYTLSRFAAPHIHGAELSGVMGSPISWVIKNAVGKILNRFSQDIQVADQEFPWAFLIFGANFIGLLGTFVFITMATPLLAFAVPPLAVGAWYLVKFYLATSKQFRRLESASKSPLYSLFGTTVAGLITVRAYGAQEFFRAQNAALVNESQGALHHRLGGQLFLRVFLLWFQAILACSVAVLTVWLRDTVSAALLGVALARLVPLGNSLIMILSAYASVENGGVAIDRIAEFANLPEEEKVAATSDYSGWPSRGSLAFSNFSMRYRNNLPLALKHLSFDLEGGLKIGICGRTGSGKSSTVFALFRGIDQHLVTGKILIDGVDISTVPMHHIRESMSIVTQDPFLWHGSIRENLDVTNERTDSEIWETLKLVEMYDAVSTLEDKLDHLVVDEESFSKGQRQLLCLARALLRRRKIIVLDESTSRQFMDHITDEKIRHVVDTQMKGLTVLAVAHRISTIVNFDKILVLDDGSIAEFDSPQILLSHPDSRFARLAATQGIYHPDFVPEDAAVKELSNGTVLVVTDDLVNL</sequence>
<dbReference type="GO" id="GO:0005524">
    <property type="term" value="F:ATP binding"/>
    <property type="evidence" value="ECO:0007669"/>
    <property type="project" value="UniProtKB-KW"/>
</dbReference>
<evidence type="ECO:0000256" key="8">
    <source>
        <dbReference type="ARBA" id="ARBA00023180"/>
    </source>
</evidence>
<dbReference type="Gene3D" id="3.40.50.300">
    <property type="entry name" value="P-loop containing nucleotide triphosphate hydrolases"/>
    <property type="match status" value="2"/>
</dbReference>
<keyword evidence="7 9" id="KW-0472">Membrane</keyword>
<evidence type="ECO:0000313" key="13">
    <source>
        <dbReference type="Proteomes" id="UP001215598"/>
    </source>
</evidence>
<dbReference type="CDD" id="cd03250">
    <property type="entry name" value="ABCC_MRP_domain1"/>
    <property type="match status" value="1"/>
</dbReference>
<dbReference type="SUPFAM" id="SSF90123">
    <property type="entry name" value="ABC transporter transmembrane region"/>
    <property type="match status" value="2"/>
</dbReference>
<keyword evidence="6 9" id="KW-1133">Transmembrane helix</keyword>
<dbReference type="GO" id="GO:0140359">
    <property type="term" value="F:ABC-type transporter activity"/>
    <property type="evidence" value="ECO:0007669"/>
    <property type="project" value="InterPro"/>
</dbReference>
<dbReference type="Pfam" id="PF00005">
    <property type="entry name" value="ABC_tran"/>
    <property type="match status" value="2"/>
</dbReference>
<keyword evidence="8" id="KW-0325">Glycoprotein</keyword>
<feature type="transmembrane region" description="Helical" evidence="9">
    <location>
        <begin position="385"/>
        <end position="406"/>
    </location>
</feature>